<evidence type="ECO:0000256" key="1">
    <source>
        <dbReference type="SAM" id="Phobius"/>
    </source>
</evidence>
<keyword evidence="1" id="KW-0472">Membrane</keyword>
<gene>
    <name evidence="2" type="ordered locus">PB2503_05122</name>
</gene>
<dbReference type="AlphaFoldDB" id="E0TFT4"/>
<dbReference type="STRING" id="314260.PB2503_05122"/>
<organism evidence="2 3">
    <name type="scientific">Parvularcula bermudensis (strain ATCC BAA-594 / HTCC2503 / KCTC 12087)</name>
    <dbReference type="NCBI Taxonomy" id="314260"/>
    <lineage>
        <taxon>Bacteria</taxon>
        <taxon>Pseudomonadati</taxon>
        <taxon>Pseudomonadota</taxon>
        <taxon>Alphaproteobacteria</taxon>
        <taxon>Parvularculales</taxon>
        <taxon>Parvularculaceae</taxon>
        <taxon>Parvularcula</taxon>
    </lineage>
</organism>
<dbReference type="Proteomes" id="UP000001302">
    <property type="component" value="Chromosome"/>
</dbReference>
<keyword evidence="1" id="KW-1133">Transmembrane helix</keyword>
<dbReference type="EMBL" id="CP002156">
    <property type="protein sequence ID" value="ADM09099.1"/>
    <property type="molecule type" value="Genomic_DNA"/>
</dbReference>
<feature type="transmembrane region" description="Helical" evidence="1">
    <location>
        <begin position="6"/>
        <end position="34"/>
    </location>
</feature>
<dbReference type="OrthoDB" id="9814445at2"/>
<dbReference type="RefSeq" id="WP_013300073.1">
    <property type="nucleotide sequence ID" value="NC_014414.1"/>
</dbReference>
<dbReference type="GO" id="GO:0016020">
    <property type="term" value="C:membrane"/>
    <property type="evidence" value="ECO:0007669"/>
    <property type="project" value="InterPro"/>
</dbReference>
<protein>
    <recommendedName>
        <fullName evidence="4">YGGT family protein</fullName>
    </recommendedName>
</protein>
<proteinExistence type="predicted"/>
<keyword evidence="1" id="KW-0812">Transmembrane</keyword>
<reference evidence="2 3" key="2">
    <citation type="journal article" date="2011" name="J. Bacteriol.">
        <title>Complete genome sequence of strain HTCC2503T of Parvularcula bermudensis, the type species of the order "Parvularculales" in the class Alphaproteobacteria.</title>
        <authorList>
            <person name="Oh H.M."/>
            <person name="Kang I."/>
            <person name="Vergin K.L."/>
            <person name="Kang D."/>
            <person name="Rhee K.H."/>
            <person name="Giovannoni S.J."/>
            <person name="Cho J.C."/>
        </authorList>
    </citation>
    <scope>NUCLEOTIDE SEQUENCE [LARGE SCALE GENOMIC DNA]</scope>
    <source>
        <strain evidence="3">ATCC BAA-594 / HTCC2503 / KCTC 12087</strain>
    </source>
</reference>
<sequence length="100" mass="11046">MVVIEYIVNAVIGFWILILFVTVIASWLIAFGIVNQHNQFVDMILRTCYAITEPVLRPIRRVLPSLGGIDLSPLVAFIGARAIQLGLNTYVFGPATRAGF</sequence>
<dbReference type="Pfam" id="PF02325">
    <property type="entry name" value="CCB3_YggT"/>
    <property type="match status" value="1"/>
</dbReference>
<dbReference type="KEGG" id="pbr:PB2503_05122"/>
<dbReference type="InterPro" id="IPR003425">
    <property type="entry name" value="CCB3/YggT"/>
</dbReference>
<dbReference type="HOGENOM" id="CLU_136788_0_0_5"/>
<evidence type="ECO:0008006" key="4">
    <source>
        <dbReference type="Google" id="ProtNLM"/>
    </source>
</evidence>
<name>E0TFT4_PARBH</name>
<accession>E0TFT4</accession>
<reference evidence="3" key="1">
    <citation type="submission" date="2010-08" db="EMBL/GenBank/DDBJ databases">
        <title>Genome sequence of Parvularcula bermudensis HTCC2503.</title>
        <authorList>
            <person name="Kang D.-M."/>
            <person name="Oh H.-M."/>
            <person name="Cho J.-C."/>
        </authorList>
    </citation>
    <scope>NUCLEOTIDE SEQUENCE [LARGE SCALE GENOMIC DNA]</scope>
    <source>
        <strain evidence="3">ATCC BAA-594 / HTCC2503 / KCTC 12087</strain>
    </source>
</reference>
<dbReference type="eggNOG" id="COG0762">
    <property type="taxonomic scope" value="Bacteria"/>
</dbReference>
<keyword evidence="3" id="KW-1185">Reference proteome</keyword>
<evidence type="ECO:0000313" key="3">
    <source>
        <dbReference type="Proteomes" id="UP000001302"/>
    </source>
</evidence>
<evidence type="ECO:0000313" key="2">
    <source>
        <dbReference type="EMBL" id="ADM09099.1"/>
    </source>
</evidence>